<evidence type="ECO:0000313" key="4">
    <source>
        <dbReference type="Proteomes" id="UP000321323"/>
    </source>
</evidence>
<name>A0ABZ1USZ6_9BURK</name>
<dbReference type="EMBL" id="CP136508">
    <property type="protein sequence ID" value="WUR15786.1"/>
    <property type="molecule type" value="Genomic_DNA"/>
</dbReference>
<keyword evidence="2" id="KW-0472">Membrane</keyword>
<organism evidence="3 4">
    <name type="scientific">[Empedobacter] haloabium</name>
    <dbReference type="NCBI Taxonomy" id="592317"/>
    <lineage>
        <taxon>Bacteria</taxon>
        <taxon>Pseudomonadati</taxon>
        <taxon>Pseudomonadota</taxon>
        <taxon>Betaproteobacteria</taxon>
        <taxon>Burkholderiales</taxon>
        <taxon>Oxalobacteraceae</taxon>
        <taxon>Telluria group</taxon>
        <taxon>Telluria group incertae sedis</taxon>
    </lineage>
</organism>
<protein>
    <submittedName>
        <fullName evidence="3">MSHA biogenesis protein MshA</fullName>
    </submittedName>
</protein>
<keyword evidence="2" id="KW-0812">Transmembrane</keyword>
<keyword evidence="4" id="KW-1185">Reference proteome</keyword>
<keyword evidence="2" id="KW-1133">Transmembrane helix</keyword>
<feature type="transmembrane region" description="Helical" evidence="2">
    <location>
        <begin position="21"/>
        <end position="42"/>
    </location>
</feature>
<proteinExistence type="predicted"/>
<gene>
    <name evidence="3" type="ORF">E7V67_011980</name>
</gene>
<dbReference type="Proteomes" id="UP000321323">
    <property type="component" value="Chromosome"/>
</dbReference>
<sequence>MSQQINLFNPRFQKQKRYLTAPALVLMLGAALFGSLAFAVAARGRVVTLEKEVARLNEQVKAAETRRDTALAQLVPRSKDAAVELQLTQAEAENRALHGVADILEQNRVGNPHGYSEYFQALARGRVSGLWLTGVEIDGAQADIGLRGRALQAELLPGYLNGLARQPVLQGKAFGHVEIARPVLSPQAQAQATPPAAAAAAPAAPAAPPAAVDAPYVEFTLQAAGTRTLGQGGTP</sequence>
<keyword evidence="1" id="KW-0175">Coiled coil</keyword>
<accession>A0ABZ1USZ6</accession>
<evidence type="ECO:0000256" key="2">
    <source>
        <dbReference type="SAM" id="Phobius"/>
    </source>
</evidence>
<evidence type="ECO:0000256" key="1">
    <source>
        <dbReference type="SAM" id="Coils"/>
    </source>
</evidence>
<evidence type="ECO:0000313" key="3">
    <source>
        <dbReference type="EMBL" id="WUR15786.1"/>
    </source>
</evidence>
<reference evidence="3 4" key="1">
    <citation type="journal article" date="2019" name="Int. J. Syst. Evol. Microbiol.">
        <title>The Draft Whole-Genome Sequence of the Antibiotic Producer Empedobacter haloabium ATCC 31962 Provides Indications for Its Taxonomic Reclassification.</title>
        <authorList>
            <person name="Miess H."/>
            <person name="Arlt P."/>
            <person name="Apel A.K."/>
            <person name="Weber T."/>
            <person name="Nieselt K."/>
            <person name="Hanssen F."/>
            <person name="Czemmel S."/>
            <person name="Nahnsen S."/>
            <person name="Gross H."/>
        </authorList>
    </citation>
    <scope>NUCLEOTIDE SEQUENCE [LARGE SCALE GENOMIC DNA]</scope>
    <source>
        <strain evidence="3 4">ATCC 31962</strain>
    </source>
</reference>
<feature type="coiled-coil region" evidence="1">
    <location>
        <begin position="39"/>
        <end position="107"/>
    </location>
</feature>